<dbReference type="InterPro" id="IPR021354">
    <property type="entry name" value="DUF2975"/>
</dbReference>
<keyword evidence="3" id="KW-1185">Reference proteome</keyword>
<name>A0A6B8VVN3_9CORY</name>
<feature type="transmembrane region" description="Helical" evidence="1">
    <location>
        <begin position="7"/>
        <end position="33"/>
    </location>
</feature>
<reference evidence="2 3" key="1">
    <citation type="submission" date="2019-11" db="EMBL/GenBank/DDBJ databases">
        <title>Complete genome sequence of Corynebacterium kalinowskii 1959, a novel Corynebacterium species isolated from soil of a small paddock in Vilsendorf, Germany.</title>
        <authorList>
            <person name="Schaffert L."/>
            <person name="Ruwe M."/>
            <person name="Milse J."/>
            <person name="Hanuschka K."/>
            <person name="Ortseifen V."/>
            <person name="Droste J."/>
            <person name="Brandt D."/>
            <person name="Schlueter L."/>
            <person name="Kutter Y."/>
            <person name="Vinke S."/>
            <person name="Viehoefer P."/>
            <person name="Jacob L."/>
            <person name="Luebke N.-C."/>
            <person name="Schulte-Berndt E."/>
            <person name="Hain C."/>
            <person name="Linder M."/>
            <person name="Schmidt P."/>
            <person name="Wollenschlaeger L."/>
            <person name="Luttermann T."/>
            <person name="Thieme E."/>
            <person name="Hassa J."/>
            <person name="Haak M."/>
            <person name="Wittchen M."/>
            <person name="Mentz A."/>
            <person name="Persicke M."/>
            <person name="Busche T."/>
            <person name="Ruckert C."/>
        </authorList>
    </citation>
    <scope>NUCLEOTIDE SEQUENCE [LARGE SCALE GENOMIC DNA]</scope>
    <source>
        <strain evidence="2 3">2039</strain>
    </source>
</reference>
<dbReference type="RefSeq" id="WP_156230705.1">
    <property type="nucleotide sequence ID" value="NZ_CP046455.1"/>
</dbReference>
<evidence type="ECO:0000313" key="2">
    <source>
        <dbReference type="EMBL" id="QGU07189.1"/>
    </source>
</evidence>
<accession>A0A6B8VVN3</accession>
<evidence type="ECO:0000313" key="3">
    <source>
        <dbReference type="Proteomes" id="UP000424462"/>
    </source>
</evidence>
<feature type="transmembrane region" description="Helical" evidence="1">
    <location>
        <begin position="109"/>
        <end position="130"/>
    </location>
</feature>
<keyword evidence="1" id="KW-0472">Membrane</keyword>
<keyword evidence="1" id="KW-1133">Transmembrane helix</keyword>
<dbReference type="EMBL" id="CP046455">
    <property type="protein sequence ID" value="QGU07189.1"/>
    <property type="molecule type" value="Genomic_DNA"/>
</dbReference>
<dbReference type="Pfam" id="PF11188">
    <property type="entry name" value="DUF2975"/>
    <property type="match status" value="1"/>
</dbReference>
<sequence>MNSFMLLALRLIFGIAFLGALVVQVVLIVEVIGAPLPGIAMGLLVIAILGCVEVVIFCVFRLLHLVAGNRIFNRQAFRWVDIIAITMGVTAVLMLPLSYIPAELDDAPGLVLIGLLLAMLMVGVALLVYVQRTLLAQAVNRDTQARKLESELEGVI</sequence>
<feature type="transmembrane region" description="Helical" evidence="1">
    <location>
        <begin position="76"/>
        <end position="97"/>
    </location>
</feature>
<dbReference type="KEGG" id="cok:COCCU_06225"/>
<gene>
    <name evidence="2" type="ORF">COCCU_06225</name>
</gene>
<keyword evidence="1" id="KW-0812">Transmembrane</keyword>
<evidence type="ECO:0000256" key="1">
    <source>
        <dbReference type="SAM" id="Phobius"/>
    </source>
</evidence>
<dbReference type="Proteomes" id="UP000424462">
    <property type="component" value="Chromosome"/>
</dbReference>
<dbReference type="AlphaFoldDB" id="A0A6B8VVN3"/>
<feature type="transmembrane region" description="Helical" evidence="1">
    <location>
        <begin position="39"/>
        <end position="64"/>
    </location>
</feature>
<protein>
    <submittedName>
        <fullName evidence="2">Uncharacterized protein</fullName>
    </submittedName>
</protein>
<organism evidence="2 3">
    <name type="scientific">Corynebacterium occultum</name>
    <dbReference type="NCBI Taxonomy" id="2675219"/>
    <lineage>
        <taxon>Bacteria</taxon>
        <taxon>Bacillati</taxon>
        <taxon>Actinomycetota</taxon>
        <taxon>Actinomycetes</taxon>
        <taxon>Mycobacteriales</taxon>
        <taxon>Corynebacteriaceae</taxon>
        <taxon>Corynebacterium</taxon>
    </lineage>
</organism>
<proteinExistence type="predicted"/>